<dbReference type="Gene3D" id="3.40.50.1470">
    <property type="entry name" value="Peptidyl-tRNA hydrolase"/>
    <property type="match status" value="1"/>
</dbReference>
<accession>A0A9P5LC98</accession>
<evidence type="ECO:0000256" key="5">
    <source>
        <dbReference type="ARBA" id="ARBA00038063"/>
    </source>
</evidence>
<dbReference type="EMBL" id="JAANBB010000266">
    <property type="protein sequence ID" value="KAF7545191.1"/>
    <property type="molecule type" value="Genomic_DNA"/>
</dbReference>
<dbReference type="PANTHER" id="PTHR17224:SF1">
    <property type="entry name" value="PEPTIDYL-TRNA HYDROLASE"/>
    <property type="match status" value="1"/>
</dbReference>
<evidence type="ECO:0000313" key="6">
    <source>
        <dbReference type="EMBL" id="KAF7545191.1"/>
    </source>
</evidence>
<evidence type="ECO:0000256" key="2">
    <source>
        <dbReference type="ARBA" id="ARBA00022555"/>
    </source>
</evidence>
<keyword evidence="3" id="KW-0378">Hydrolase</keyword>
<dbReference type="InterPro" id="IPR001328">
    <property type="entry name" value="Pept_tRNA_hydro"/>
</dbReference>
<keyword evidence="2" id="KW-0820">tRNA-binding</keyword>
<keyword evidence="4" id="KW-0694">RNA-binding</keyword>
<evidence type="ECO:0000256" key="3">
    <source>
        <dbReference type="ARBA" id="ARBA00022801"/>
    </source>
</evidence>
<proteinExistence type="inferred from homology"/>
<name>A0A9P5LC98_9HYPO</name>
<evidence type="ECO:0000256" key="4">
    <source>
        <dbReference type="ARBA" id="ARBA00022884"/>
    </source>
</evidence>
<evidence type="ECO:0000313" key="7">
    <source>
        <dbReference type="Proteomes" id="UP000722485"/>
    </source>
</evidence>
<dbReference type="EC" id="3.1.1.29" evidence="1"/>
<dbReference type="PANTHER" id="PTHR17224">
    <property type="entry name" value="PEPTIDYL-TRNA HYDROLASE"/>
    <property type="match status" value="1"/>
</dbReference>
<comment type="caution">
    <text evidence="6">The sequence shown here is derived from an EMBL/GenBank/DDBJ whole genome shotgun (WGS) entry which is preliminary data.</text>
</comment>
<dbReference type="GO" id="GO:0004045">
    <property type="term" value="F:peptidyl-tRNA hydrolase activity"/>
    <property type="evidence" value="ECO:0007669"/>
    <property type="project" value="UniProtKB-EC"/>
</dbReference>
<gene>
    <name evidence="6" type="ORF">G7Z17_g9376</name>
</gene>
<reference evidence="6" key="1">
    <citation type="submission" date="2020-03" db="EMBL/GenBank/DDBJ databases">
        <title>Draft Genome Sequence of Cylindrodendrum hubeiense.</title>
        <authorList>
            <person name="Buettner E."/>
            <person name="Kellner H."/>
        </authorList>
    </citation>
    <scope>NUCLEOTIDE SEQUENCE</scope>
    <source>
        <strain evidence="6">IHI 201604</strain>
    </source>
</reference>
<sequence length="198" mass="22185">MFSPRFLVVSLGNPLPKYESLHSAGHFALNGLAKVLRHPPFHEVTLGKHTYLVSQGPKYTLVQSPTLMNVSGGFVARAWQEMTKQHDPASLSLVIVHDELEKDLGIVRLTAWDRSHKGHNGIKSVKGSLSQGKYPTSPFVRIAVGIGRPAERDAETVSRYVLDRISGEQRRILEEEAPWKVAEKLVELEDEWRSEVKS</sequence>
<dbReference type="InterPro" id="IPR036416">
    <property type="entry name" value="Pept_tRNA_hydro_sf"/>
</dbReference>
<dbReference type="OrthoDB" id="1711136at2759"/>
<dbReference type="InterPro" id="IPR018171">
    <property type="entry name" value="Pept_tRNA_hydro_CS"/>
</dbReference>
<dbReference type="SUPFAM" id="SSF53178">
    <property type="entry name" value="Peptidyl-tRNA hydrolase-like"/>
    <property type="match status" value="1"/>
</dbReference>
<keyword evidence="7" id="KW-1185">Reference proteome</keyword>
<organism evidence="6 7">
    <name type="scientific">Cylindrodendrum hubeiense</name>
    <dbReference type="NCBI Taxonomy" id="595255"/>
    <lineage>
        <taxon>Eukaryota</taxon>
        <taxon>Fungi</taxon>
        <taxon>Dikarya</taxon>
        <taxon>Ascomycota</taxon>
        <taxon>Pezizomycotina</taxon>
        <taxon>Sordariomycetes</taxon>
        <taxon>Hypocreomycetidae</taxon>
        <taxon>Hypocreales</taxon>
        <taxon>Nectriaceae</taxon>
        <taxon>Cylindrodendrum</taxon>
    </lineage>
</organism>
<dbReference type="AlphaFoldDB" id="A0A9P5LC98"/>
<dbReference type="Proteomes" id="UP000722485">
    <property type="component" value="Unassembled WGS sequence"/>
</dbReference>
<dbReference type="GO" id="GO:0000049">
    <property type="term" value="F:tRNA binding"/>
    <property type="evidence" value="ECO:0007669"/>
    <property type="project" value="UniProtKB-KW"/>
</dbReference>
<dbReference type="Pfam" id="PF01195">
    <property type="entry name" value="Pept_tRNA_hydro"/>
    <property type="match status" value="1"/>
</dbReference>
<evidence type="ECO:0000256" key="1">
    <source>
        <dbReference type="ARBA" id="ARBA00013260"/>
    </source>
</evidence>
<comment type="similarity">
    <text evidence="5">Belongs to the PTH family.</text>
</comment>
<dbReference type="PROSITE" id="PS01196">
    <property type="entry name" value="PEPT_TRNA_HYDROL_2"/>
    <property type="match status" value="1"/>
</dbReference>
<protein>
    <recommendedName>
        <fullName evidence="1">peptidyl-tRNA hydrolase</fullName>
        <ecNumber evidence="1">3.1.1.29</ecNumber>
    </recommendedName>
</protein>